<protein>
    <recommendedName>
        <fullName evidence="4">TIGR04552 family protein</fullName>
    </recommendedName>
</protein>
<organism evidence="2 3">
    <name type="scientific">Enhygromyxa salina</name>
    <dbReference type="NCBI Taxonomy" id="215803"/>
    <lineage>
        <taxon>Bacteria</taxon>
        <taxon>Pseudomonadati</taxon>
        <taxon>Myxococcota</taxon>
        <taxon>Polyangia</taxon>
        <taxon>Nannocystales</taxon>
        <taxon>Nannocystaceae</taxon>
        <taxon>Enhygromyxa</taxon>
    </lineage>
</organism>
<keyword evidence="3" id="KW-1185">Reference proteome</keyword>
<evidence type="ECO:0000256" key="1">
    <source>
        <dbReference type="SAM" id="MobiDB-lite"/>
    </source>
</evidence>
<dbReference type="EMBL" id="PVNK01000169">
    <property type="protein sequence ID" value="PRP95488.1"/>
    <property type="molecule type" value="Genomic_DNA"/>
</dbReference>
<feature type="compositionally biased region" description="Basic and acidic residues" evidence="1">
    <location>
        <begin position="363"/>
        <end position="375"/>
    </location>
</feature>
<dbReference type="Proteomes" id="UP000237968">
    <property type="component" value="Unassembled WGS sequence"/>
</dbReference>
<dbReference type="RefSeq" id="WP_106393160.1">
    <property type="nucleotide sequence ID" value="NZ_PVNK01000169.1"/>
</dbReference>
<sequence length="412" mass="46211">MTEPLEPPPSGTATLEAELSRKLGAFSVSEALRRAEPEPEVAGLGLQDANELRLLLRGESVVDWHRLDFETEADSRRLLALNGFDWADAGDRARIETLRGNAVDYLHNVLKFHVDEHVAQGAPFIELPLMASGTLGTHKQQRGACVLLKVMHILHHLDARELRTQLALADSELFESVEHSALEIFDQLRASGAPVVEFQWSRKTRGSLLTKMLIKRETSAARVFDRLRFRLIVKHQEDLVPTLHTMLRKLIPFNYVVPGQTVNTLVDLHELESLGPSPLTTDEGRLPDANEFSGANFRVINFIADLPVRVDGLVERSLLDNARGNVVFVLAEFQLIDRSTARANEEGESSHVAYKTRQHARVRERLLRVPSEPKAKASKKRRAREAEPEPEPEARVNPHADLRGRVVQADES</sequence>
<comment type="caution">
    <text evidence="2">The sequence shown here is derived from an EMBL/GenBank/DDBJ whole genome shotgun (WGS) entry which is preliminary data.</text>
</comment>
<dbReference type="NCBIfam" id="TIGR04552">
    <property type="entry name" value="TIGR04552 family protein"/>
    <property type="match status" value="1"/>
</dbReference>
<gene>
    <name evidence="2" type="ORF">ENSA5_38390</name>
</gene>
<reference evidence="2 3" key="1">
    <citation type="submission" date="2018-03" db="EMBL/GenBank/DDBJ databases">
        <title>Draft Genome Sequences of the Obligatory Marine Myxobacteria Enhygromyxa salina SWB005.</title>
        <authorList>
            <person name="Poehlein A."/>
            <person name="Moghaddam J.A."/>
            <person name="Harms H."/>
            <person name="Alanjari M."/>
            <person name="Koenig G.M."/>
            <person name="Daniel R."/>
            <person name="Schaeberle T.F."/>
        </authorList>
    </citation>
    <scope>NUCLEOTIDE SEQUENCE [LARGE SCALE GENOMIC DNA]</scope>
    <source>
        <strain evidence="2 3">SWB005</strain>
    </source>
</reference>
<proteinExistence type="predicted"/>
<dbReference type="NCBIfam" id="TIGR04562">
    <property type="entry name" value="TIGR04552 family protein"/>
    <property type="match status" value="1"/>
</dbReference>
<dbReference type="InterPro" id="IPR030824">
    <property type="entry name" value="CHP04562"/>
</dbReference>
<accession>A0A2S9XRJ4</accession>
<dbReference type="AlphaFoldDB" id="A0A2S9XRJ4"/>
<evidence type="ECO:0008006" key="4">
    <source>
        <dbReference type="Google" id="ProtNLM"/>
    </source>
</evidence>
<name>A0A2S9XRJ4_9BACT</name>
<feature type="compositionally biased region" description="Basic and acidic residues" evidence="1">
    <location>
        <begin position="384"/>
        <end position="404"/>
    </location>
</feature>
<evidence type="ECO:0000313" key="2">
    <source>
        <dbReference type="EMBL" id="PRP95488.1"/>
    </source>
</evidence>
<dbReference type="OrthoDB" id="5496958at2"/>
<feature type="region of interest" description="Disordered" evidence="1">
    <location>
        <begin position="363"/>
        <end position="412"/>
    </location>
</feature>
<evidence type="ECO:0000313" key="3">
    <source>
        <dbReference type="Proteomes" id="UP000237968"/>
    </source>
</evidence>